<comment type="caution">
    <text evidence="1">The sequence shown here is derived from an EMBL/GenBank/DDBJ whole genome shotgun (WGS) entry which is preliminary data.</text>
</comment>
<name>A0ABU0RUN7_9ACTN</name>
<sequence length="92" mass="10025">MCCYLRFRTTPADLKEFLTSLDKTAEDLTADEEVLDQDDSDSVELPWKIGTKGHLAGLYADIPEQGDNVGTALLTVDESELAAPLVCVHVTV</sequence>
<reference evidence="1 2" key="1">
    <citation type="submission" date="2023-07" db="EMBL/GenBank/DDBJ databases">
        <title>Comparative genomics of wheat-associated soil bacteria to identify genetic determinants of phenazine resistance.</title>
        <authorList>
            <person name="Mouncey N."/>
        </authorList>
    </citation>
    <scope>NUCLEOTIDE SEQUENCE [LARGE SCALE GENOMIC DNA]</scope>
    <source>
        <strain evidence="1 2">W2I16</strain>
    </source>
</reference>
<dbReference type="RefSeq" id="WP_307629224.1">
    <property type="nucleotide sequence ID" value="NZ_JAUSZS010000007.1"/>
</dbReference>
<keyword evidence="2" id="KW-1185">Reference proteome</keyword>
<proteinExistence type="predicted"/>
<protein>
    <submittedName>
        <fullName evidence="1">Uncharacterized protein</fullName>
    </submittedName>
</protein>
<accession>A0ABU0RUN7</accession>
<dbReference type="Proteomes" id="UP001223072">
    <property type="component" value="Unassembled WGS sequence"/>
</dbReference>
<gene>
    <name evidence="1" type="ORF">QFZ49_005680</name>
</gene>
<dbReference type="EMBL" id="JAUSZS010000007">
    <property type="protein sequence ID" value="MDQ0935708.1"/>
    <property type="molecule type" value="Genomic_DNA"/>
</dbReference>
<evidence type="ECO:0000313" key="2">
    <source>
        <dbReference type="Proteomes" id="UP001223072"/>
    </source>
</evidence>
<evidence type="ECO:0000313" key="1">
    <source>
        <dbReference type="EMBL" id="MDQ0935708.1"/>
    </source>
</evidence>
<organism evidence="1 2">
    <name type="scientific">Streptomyces turgidiscabies</name>
    <dbReference type="NCBI Taxonomy" id="85558"/>
    <lineage>
        <taxon>Bacteria</taxon>
        <taxon>Bacillati</taxon>
        <taxon>Actinomycetota</taxon>
        <taxon>Actinomycetes</taxon>
        <taxon>Kitasatosporales</taxon>
        <taxon>Streptomycetaceae</taxon>
        <taxon>Streptomyces</taxon>
    </lineage>
</organism>